<dbReference type="InterPro" id="IPR011990">
    <property type="entry name" value="TPR-like_helical_dom_sf"/>
</dbReference>
<keyword evidence="5" id="KW-0159">Chromosome partition</keyword>
<evidence type="ECO:0000313" key="9">
    <source>
        <dbReference type="Proteomes" id="UP000036987"/>
    </source>
</evidence>
<proteinExistence type="inferred from homology"/>
<evidence type="ECO:0000256" key="1">
    <source>
        <dbReference type="ARBA" id="ARBA00004123"/>
    </source>
</evidence>
<gene>
    <name evidence="8" type="ORF">ZOSMA_408G00190</name>
</gene>
<dbReference type="Proteomes" id="UP000036987">
    <property type="component" value="Unassembled WGS sequence"/>
</dbReference>
<evidence type="ECO:0000256" key="7">
    <source>
        <dbReference type="ARBA" id="ARBA00023306"/>
    </source>
</evidence>
<evidence type="ECO:0000256" key="2">
    <source>
        <dbReference type="ARBA" id="ARBA00008585"/>
    </source>
</evidence>
<keyword evidence="4" id="KW-0498">Mitosis</keyword>
<dbReference type="OMA" id="QDAWYLS"/>
<dbReference type="GO" id="GO:0051301">
    <property type="term" value="P:cell division"/>
    <property type="evidence" value="ECO:0007669"/>
    <property type="project" value="UniProtKB-KW"/>
</dbReference>
<dbReference type="GO" id="GO:0032116">
    <property type="term" value="C:SMC loading complex"/>
    <property type="evidence" value="ECO:0000318"/>
    <property type="project" value="GO_Central"/>
</dbReference>
<dbReference type="STRING" id="29655.A0A0K9P344"/>
<dbReference type="Gene3D" id="1.25.40.10">
    <property type="entry name" value="Tetratricopeptide repeat domain"/>
    <property type="match status" value="2"/>
</dbReference>
<evidence type="ECO:0000256" key="4">
    <source>
        <dbReference type="ARBA" id="ARBA00022776"/>
    </source>
</evidence>
<dbReference type="Pfam" id="PF10345">
    <property type="entry name" value="Cohesin_load"/>
    <property type="match status" value="1"/>
</dbReference>
<evidence type="ECO:0000256" key="5">
    <source>
        <dbReference type="ARBA" id="ARBA00022829"/>
    </source>
</evidence>
<sequence>MDAVATGLWCLADEQERRGDYGRAIKCLESICQSKVSFLPMIEIKTRIRLADLLINHTHNLNHARAHLERAHLLLKSTPSCFDLKCRTHSLLSHCYKLTGTIPAQRPILNKALELVNMDTSSSFIDTKLWGCNFYSQLASAAIIEADYEGASTALQNGFAVAVEFGVLELQMYFATMLLHLNLLEWKDVGLVRKAIQTCNQVWETIHPDQRQVCLGLFFYNELLQTFYLLRLCDYSGANEHVEKLDAAMKNDLQLVQRIEELLAEYDTVKRNLSRNNLHSKERSALSLKYSQLHEQLNVIIKPNSSSNDLMDRSLVERTSRAWRDKLPLAPPPVDGEWIPKRAVYALVDLTVVMMERPKGLFKDCESRIQSGLFVINEELIKLGINSSATEVDLKKSDIWTGGLYLTLLMQFLENKIAVELTRSEFVQAREALIQMIDWYVRFPTMLQGCESIIEMLRGLYAHSLGCLNEAIFHFTEATKLSESKSMQTMCEVYAAVSYISIGDAESTSQALDLVGPVYRVMDSFAGVREKTCIMFVYGLLLMKQHNLQESRNRLATGLKIAHQHLGNIQLVSQFLTVLGTLALQLHDTVQAREILKSALTLAKTLYDIPTQIWVLSVLTDLYKELGNRGNEMENAEYERDKEDDLQKRLSEAQSSAHHLELVEKSRVKAKVGGGVQPQSAALDRPSTNTDLDIPESIDLPIITPSMSSVTRLRDGDSLLKRVTRSQKLELSKTSFF</sequence>
<comment type="caution">
    <text evidence="8">The sequence shown here is derived from an EMBL/GenBank/DDBJ whole genome shotgun (WGS) entry which is preliminary data.</text>
</comment>
<dbReference type="FunFam" id="1.25.40.10:FF:000614">
    <property type="entry name" value="Sister chromatid cohesion protein SCC4"/>
    <property type="match status" value="1"/>
</dbReference>
<evidence type="ECO:0000256" key="6">
    <source>
        <dbReference type="ARBA" id="ARBA00023242"/>
    </source>
</evidence>
<accession>A0A0K9P344</accession>
<dbReference type="PANTHER" id="PTHR21394">
    <property type="entry name" value="MAU2 CHROMATID COHESION FACTOR HOMOLOG"/>
    <property type="match status" value="1"/>
</dbReference>
<dbReference type="GO" id="GO:0000785">
    <property type="term" value="C:chromatin"/>
    <property type="evidence" value="ECO:0000318"/>
    <property type="project" value="GO_Central"/>
</dbReference>
<dbReference type="EMBL" id="LFYR01001233">
    <property type="protein sequence ID" value="KMZ63476.1"/>
    <property type="molecule type" value="Genomic_DNA"/>
</dbReference>
<evidence type="ECO:0000313" key="8">
    <source>
        <dbReference type="EMBL" id="KMZ63476.1"/>
    </source>
</evidence>
<dbReference type="AlphaFoldDB" id="A0A0K9P344"/>
<dbReference type="OrthoDB" id="5565328at2759"/>
<dbReference type="GO" id="GO:0007059">
    <property type="term" value="P:chromosome segregation"/>
    <property type="evidence" value="ECO:0007669"/>
    <property type="project" value="UniProtKB-KW"/>
</dbReference>
<dbReference type="InterPro" id="IPR019440">
    <property type="entry name" value="MAU2"/>
</dbReference>
<evidence type="ECO:0000256" key="3">
    <source>
        <dbReference type="ARBA" id="ARBA00022618"/>
    </source>
</evidence>
<dbReference type="GO" id="GO:0034088">
    <property type="term" value="P:maintenance of mitotic sister chromatid cohesion"/>
    <property type="evidence" value="ECO:0000318"/>
    <property type="project" value="GO_Central"/>
</dbReference>
<comment type="subcellular location">
    <subcellularLocation>
        <location evidence="1">Nucleus</location>
    </subcellularLocation>
</comment>
<keyword evidence="9" id="KW-1185">Reference proteome</keyword>
<protein>
    <submittedName>
        <fullName evidence="8">Uncharacterized protein</fullName>
    </submittedName>
</protein>
<name>A0A0K9P344_ZOSMR</name>
<keyword evidence="6" id="KW-0539">Nucleus</keyword>
<comment type="similarity">
    <text evidence="2">Belongs to the SCC4/mau-2 family.</text>
</comment>
<organism evidence="8 9">
    <name type="scientific">Zostera marina</name>
    <name type="common">Eelgrass</name>
    <dbReference type="NCBI Taxonomy" id="29655"/>
    <lineage>
        <taxon>Eukaryota</taxon>
        <taxon>Viridiplantae</taxon>
        <taxon>Streptophyta</taxon>
        <taxon>Embryophyta</taxon>
        <taxon>Tracheophyta</taxon>
        <taxon>Spermatophyta</taxon>
        <taxon>Magnoliopsida</taxon>
        <taxon>Liliopsida</taxon>
        <taxon>Zosteraceae</taxon>
        <taxon>Zostera</taxon>
    </lineage>
</organism>
<reference evidence="9" key="1">
    <citation type="journal article" date="2016" name="Nature">
        <title>The genome of the seagrass Zostera marina reveals angiosperm adaptation to the sea.</title>
        <authorList>
            <person name="Olsen J.L."/>
            <person name="Rouze P."/>
            <person name="Verhelst B."/>
            <person name="Lin Y.-C."/>
            <person name="Bayer T."/>
            <person name="Collen J."/>
            <person name="Dattolo E."/>
            <person name="De Paoli E."/>
            <person name="Dittami S."/>
            <person name="Maumus F."/>
            <person name="Michel G."/>
            <person name="Kersting A."/>
            <person name="Lauritano C."/>
            <person name="Lohaus R."/>
            <person name="Toepel M."/>
            <person name="Tonon T."/>
            <person name="Vanneste K."/>
            <person name="Amirebrahimi M."/>
            <person name="Brakel J."/>
            <person name="Bostroem C."/>
            <person name="Chovatia M."/>
            <person name="Grimwood J."/>
            <person name="Jenkins J.W."/>
            <person name="Jueterbock A."/>
            <person name="Mraz A."/>
            <person name="Stam W.T."/>
            <person name="Tice H."/>
            <person name="Bornberg-Bauer E."/>
            <person name="Green P.J."/>
            <person name="Pearson G.A."/>
            <person name="Procaccini G."/>
            <person name="Duarte C.M."/>
            <person name="Schmutz J."/>
            <person name="Reusch T.B.H."/>
            <person name="Van de Peer Y."/>
        </authorList>
    </citation>
    <scope>NUCLEOTIDE SEQUENCE [LARGE SCALE GENOMIC DNA]</scope>
    <source>
        <strain evidence="9">cv. Finnish</strain>
    </source>
</reference>
<keyword evidence="3" id="KW-0132">Cell division</keyword>
<dbReference type="SUPFAM" id="SSF48452">
    <property type="entry name" value="TPR-like"/>
    <property type="match status" value="2"/>
</dbReference>
<keyword evidence="7" id="KW-0131">Cell cycle</keyword>